<evidence type="ECO:0000313" key="5">
    <source>
        <dbReference type="Proteomes" id="UP001500220"/>
    </source>
</evidence>
<protein>
    <submittedName>
        <fullName evidence="4">FAD-binding oxidoreductase</fullName>
    </submittedName>
</protein>
<evidence type="ECO:0000256" key="1">
    <source>
        <dbReference type="ARBA" id="ARBA00023002"/>
    </source>
</evidence>
<feature type="region of interest" description="Disordered" evidence="2">
    <location>
        <begin position="408"/>
        <end position="444"/>
    </location>
</feature>
<gene>
    <name evidence="4" type="ORF">GCM10009545_44490</name>
</gene>
<proteinExistence type="predicted"/>
<evidence type="ECO:0000256" key="2">
    <source>
        <dbReference type="SAM" id="MobiDB-lite"/>
    </source>
</evidence>
<name>A0ABP3N8Z4_9PSEU</name>
<feature type="region of interest" description="Disordered" evidence="2">
    <location>
        <begin position="357"/>
        <end position="394"/>
    </location>
</feature>
<dbReference type="InterPro" id="IPR036188">
    <property type="entry name" value="FAD/NAD-bd_sf"/>
</dbReference>
<feature type="compositionally biased region" description="Low complexity" evidence="2">
    <location>
        <begin position="408"/>
        <end position="428"/>
    </location>
</feature>
<keyword evidence="1" id="KW-0560">Oxidoreductase</keyword>
<keyword evidence="5" id="KW-1185">Reference proteome</keyword>
<dbReference type="SUPFAM" id="SSF54373">
    <property type="entry name" value="FAD-linked reductases, C-terminal domain"/>
    <property type="match status" value="1"/>
</dbReference>
<dbReference type="PANTHER" id="PTHR13847">
    <property type="entry name" value="SARCOSINE DEHYDROGENASE-RELATED"/>
    <property type="match status" value="1"/>
</dbReference>
<feature type="domain" description="FAD dependent oxidoreductase" evidence="3">
    <location>
        <begin position="10"/>
        <end position="353"/>
    </location>
</feature>
<dbReference type="Gene3D" id="3.30.9.10">
    <property type="entry name" value="D-Amino Acid Oxidase, subunit A, domain 2"/>
    <property type="match status" value="1"/>
</dbReference>
<dbReference type="Pfam" id="PF01266">
    <property type="entry name" value="DAO"/>
    <property type="match status" value="1"/>
</dbReference>
<dbReference type="InterPro" id="IPR006076">
    <property type="entry name" value="FAD-dep_OxRdtase"/>
</dbReference>
<comment type="caution">
    <text evidence="4">The sequence shown here is derived from an EMBL/GenBank/DDBJ whole genome shotgun (WGS) entry which is preliminary data.</text>
</comment>
<sequence length="444" mass="46593">MAPLPTRAEVVVIGGGVMGVSTAFHLAEAGVDVLLLERDELGSGSTSKAAGGVRAQFSDPVNIELGQRSLRAFEDFARRPGGEIDLKQHGYLFLLSDPEDVAAFEKSVRLQNELGVPSRMLTVAEACELSPYAVPDGLLAAAFSPTDGHCTPEAVVQGYAQAARRHGARIQRHCAVTGIETTGGQITAVHTAAGTVQTSTVVCTAGAWSAEVGGFVGVDLPVRPLRRQILVTEPVPDLPPRMPFTIDFATSFYFHDEGPGLLIGMSDPDEEFGFRLNTDDRWLGRLSDAVAQRAPRLADIGIAHGWAGLYEITPDHNALVGEAEGPGRFLYATGFSGHGFLQGPAIGEVMRDLVSSTSPAWTPGASPTPRSAPSTTACEPGPRTARPRTQPAHFPRSEPCVICCRTSTSGARRRSSASPTPAPACGGCWSSTTPPAAPARAAPG</sequence>
<dbReference type="Proteomes" id="UP001500220">
    <property type="component" value="Unassembled WGS sequence"/>
</dbReference>
<dbReference type="Gene3D" id="3.50.50.60">
    <property type="entry name" value="FAD/NAD(P)-binding domain"/>
    <property type="match status" value="1"/>
</dbReference>
<feature type="compositionally biased region" description="Polar residues" evidence="2">
    <location>
        <begin position="368"/>
        <end position="377"/>
    </location>
</feature>
<dbReference type="EMBL" id="BAAAHC010000019">
    <property type="protein sequence ID" value="GAA0536809.1"/>
    <property type="molecule type" value="Genomic_DNA"/>
</dbReference>
<reference evidence="5" key="1">
    <citation type="journal article" date="2019" name="Int. J. Syst. Evol. Microbiol.">
        <title>The Global Catalogue of Microorganisms (GCM) 10K type strain sequencing project: providing services to taxonomists for standard genome sequencing and annotation.</title>
        <authorList>
            <consortium name="The Broad Institute Genomics Platform"/>
            <consortium name="The Broad Institute Genome Sequencing Center for Infectious Disease"/>
            <person name="Wu L."/>
            <person name="Ma J."/>
        </authorList>
    </citation>
    <scope>NUCLEOTIDE SEQUENCE [LARGE SCALE GENOMIC DNA]</scope>
    <source>
        <strain evidence="5">JCM 10664</strain>
    </source>
</reference>
<accession>A0ABP3N8Z4</accession>
<dbReference type="PANTHER" id="PTHR13847:SF287">
    <property type="entry name" value="FAD-DEPENDENT OXIDOREDUCTASE DOMAIN-CONTAINING PROTEIN 1"/>
    <property type="match status" value="1"/>
</dbReference>
<organism evidence="4 5">
    <name type="scientific">Saccharopolyspora thermophila</name>
    <dbReference type="NCBI Taxonomy" id="89367"/>
    <lineage>
        <taxon>Bacteria</taxon>
        <taxon>Bacillati</taxon>
        <taxon>Actinomycetota</taxon>
        <taxon>Actinomycetes</taxon>
        <taxon>Pseudonocardiales</taxon>
        <taxon>Pseudonocardiaceae</taxon>
        <taxon>Saccharopolyspora</taxon>
    </lineage>
</organism>
<evidence type="ECO:0000259" key="3">
    <source>
        <dbReference type="Pfam" id="PF01266"/>
    </source>
</evidence>
<evidence type="ECO:0000313" key="4">
    <source>
        <dbReference type="EMBL" id="GAA0536809.1"/>
    </source>
</evidence>
<dbReference type="SUPFAM" id="SSF51905">
    <property type="entry name" value="FAD/NAD(P)-binding domain"/>
    <property type="match status" value="1"/>
</dbReference>